<comment type="caution">
    <text evidence="2">The sequence shown here is derived from an EMBL/GenBank/DDBJ whole genome shotgun (WGS) entry which is preliminary data.</text>
</comment>
<dbReference type="Proteomes" id="UP000289738">
    <property type="component" value="Chromosome B07"/>
</dbReference>
<sequence length="115" mass="13023">MVMMETNRELRPARSFSGKLLRKSLATFLEVRMERNIMSPVTEKHSPTREARANTSNAATGDISSCGKGNTGDESRHHRARFRCILQPLASLLDELLNNLGLPIFDRHKQHILIL</sequence>
<protein>
    <submittedName>
        <fullName evidence="2">Uncharacterized protein</fullName>
    </submittedName>
</protein>
<feature type="region of interest" description="Disordered" evidence="1">
    <location>
        <begin position="41"/>
        <end position="74"/>
    </location>
</feature>
<feature type="compositionally biased region" description="Basic and acidic residues" evidence="1">
    <location>
        <begin position="42"/>
        <end position="52"/>
    </location>
</feature>
<reference evidence="2 3" key="1">
    <citation type="submission" date="2019-01" db="EMBL/GenBank/DDBJ databases">
        <title>Sequencing of cultivated peanut Arachis hypogaea provides insights into genome evolution and oil improvement.</title>
        <authorList>
            <person name="Chen X."/>
        </authorList>
    </citation>
    <scope>NUCLEOTIDE SEQUENCE [LARGE SCALE GENOMIC DNA]</scope>
    <source>
        <strain evidence="3">cv. Fuhuasheng</strain>
        <tissue evidence="2">Leaves</tissue>
    </source>
</reference>
<name>A0A444YE48_ARAHY</name>
<dbReference type="AlphaFoldDB" id="A0A444YE48"/>
<evidence type="ECO:0000313" key="2">
    <source>
        <dbReference type="EMBL" id="RYR00169.1"/>
    </source>
</evidence>
<feature type="compositionally biased region" description="Polar residues" evidence="1">
    <location>
        <begin position="53"/>
        <end position="63"/>
    </location>
</feature>
<keyword evidence="3" id="KW-1185">Reference proteome</keyword>
<dbReference type="EMBL" id="SDMP01000017">
    <property type="protein sequence ID" value="RYR00169.1"/>
    <property type="molecule type" value="Genomic_DNA"/>
</dbReference>
<gene>
    <name evidence="2" type="ORF">Ahy_B07g088269</name>
</gene>
<accession>A0A444YE48</accession>
<evidence type="ECO:0000313" key="3">
    <source>
        <dbReference type="Proteomes" id="UP000289738"/>
    </source>
</evidence>
<organism evidence="2 3">
    <name type="scientific">Arachis hypogaea</name>
    <name type="common">Peanut</name>
    <dbReference type="NCBI Taxonomy" id="3818"/>
    <lineage>
        <taxon>Eukaryota</taxon>
        <taxon>Viridiplantae</taxon>
        <taxon>Streptophyta</taxon>
        <taxon>Embryophyta</taxon>
        <taxon>Tracheophyta</taxon>
        <taxon>Spermatophyta</taxon>
        <taxon>Magnoliopsida</taxon>
        <taxon>eudicotyledons</taxon>
        <taxon>Gunneridae</taxon>
        <taxon>Pentapetalae</taxon>
        <taxon>rosids</taxon>
        <taxon>fabids</taxon>
        <taxon>Fabales</taxon>
        <taxon>Fabaceae</taxon>
        <taxon>Papilionoideae</taxon>
        <taxon>50 kb inversion clade</taxon>
        <taxon>dalbergioids sensu lato</taxon>
        <taxon>Dalbergieae</taxon>
        <taxon>Pterocarpus clade</taxon>
        <taxon>Arachis</taxon>
    </lineage>
</organism>
<evidence type="ECO:0000256" key="1">
    <source>
        <dbReference type="SAM" id="MobiDB-lite"/>
    </source>
</evidence>
<proteinExistence type="predicted"/>